<accession>A0A024VTX9</accession>
<organism evidence="1 2">
    <name type="scientific">Plasmodium falciparum FCH/4</name>
    <dbReference type="NCBI Taxonomy" id="1036724"/>
    <lineage>
        <taxon>Eukaryota</taxon>
        <taxon>Sar</taxon>
        <taxon>Alveolata</taxon>
        <taxon>Apicomplexa</taxon>
        <taxon>Aconoidasida</taxon>
        <taxon>Haemosporida</taxon>
        <taxon>Plasmodiidae</taxon>
        <taxon>Plasmodium</taxon>
        <taxon>Plasmodium (Laverania)</taxon>
    </lineage>
</organism>
<dbReference type="PANTHER" id="PTHR45748">
    <property type="entry name" value="1-PHOSPHATIDYLINOSITOL 3-PHOSPHATE 5-KINASE-RELATED"/>
    <property type="match status" value="1"/>
</dbReference>
<proteinExistence type="predicted"/>
<dbReference type="InterPro" id="IPR027409">
    <property type="entry name" value="GroEL-like_apical_dom_sf"/>
</dbReference>
<dbReference type="GO" id="GO:0000285">
    <property type="term" value="F:1-phosphatidylinositol-3-phosphate 5-kinase activity"/>
    <property type="evidence" value="ECO:0007669"/>
    <property type="project" value="TreeGrafter"/>
</dbReference>
<sequence length="300" mass="36708">MYNLYNNDENETNNQNLFYHYIGRIIDREIKNPKILLLNAERKIKYDVLESYFNHNYNYTYLFWKNLSNKNINIILVYGELDYYIKKLLLSKKIYFFTSIKKKNMSRLSNLLCKNILSYENIKNFDVSYIARANYFKIQKYKKNVKNIFLCCNNKFLTICIFGKQDIRDDNITSEMLKKRKGNKNECYVYSYDENNSYDNTCLINERNRYDYLESMHNNVDVLLKKEIEKENILDNFINVYYKNKKDDYIIDYYFVNKEKKINLYEKDTSIQQNKKWVLINHLKNIVIIKKKYKKIYKCI</sequence>
<dbReference type="Proteomes" id="UP000030656">
    <property type="component" value="Unassembled WGS sequence"/>
</dbReference>
<reference evidence="1 2" key="2">
    <citation type="submission" date="2013-02" db="EMBL/GenBank/DDBJ databases">
        <title>The Genome Sequence of Plasmodium falciparum FCH/4.</title>
        <authorList>
            <consortium name="The Broad Institute Genome Sequencing Platform"/>
            <consortium name="The Broad Institute Genome Sequencing Center for Infectious Disease"/>
            <person name="Neafsey D."/>
            <person name="Cheeseman I."/>
            <person name="Volkman S."/>
            <person name="Adams J."/>
            <person name="Walker B."/>
            <person name="Young S.K."/>
            <person name="Zeng Q."/>
            <person name="Gargeya S."/>
            <person name="Fitzgerald M."/>
            <person name="Haas B."/>
            <person name="Abouelleil A."/>
            <person name="Alvarado L."/>
            <person name="Arachchi H.M."/>
            <person name="Berlin A.M."/>
            <person name="Chapman S.B."/>
            <person name="Dewar J."/>
            <person name="Goldberg J."/>
            <person name="Griggs A."/>
            <person name="Gujja S."/>
            <person name="Hansen M."/>
            <person name="Howarth C."/>
            <person name="Imamovic A."/>
            <person name="Larimer J."/>
            <person name="McCowan C."/>
            <person name="Murphy C."/>
            <person name="Neiman D."/>
            <person name="Pearson M."/>
            <person name="Priest M."/>
            <person name="Roberts A."/>
            <person name="Saif S."/>
            <person name="Shea T."/>
            <person name="Sisk P."/>
            <person name="Sykes S."/>
            <person name="Wortman J."/>
            <person name="Nusbaum C."/>
            <person name="Birren B."/>
        </authorList>
    </citation>
    <scope>NUCLEOTIDE SEQUENCE [LARGE SCALE GENOMIC DNA]</scope>
    <source>
        <strain evidence="1 2">FCH/4</strain>
    </source>
</reference>
<dbReference type="GO" id="GO:0010008">
    <property type="term" value="C:endosome membrane"/>
    <property type="evidence" value="ECO:0007669"/>
    <property type="project" value="TreeGrafter"/>
</dbReference>
<protein>
    <submittedName>
        <fullName evidence="1">Uncharacterized protein</fullName>
    </submittedName>
</protein>
<gene>
    <name evidence="1" type="ORF">PFFCH_01236</name>
</gene>
<dbReference type="PANTHER" id="PTHR45748:SF7">
    <property type="entry name" value="1-PHOSPHATIDYLINOSITOL 3-PHOSPHATE 5-KINASE-RELATED"/>
    <property type="match status" value="1"/>
</dbReference>
<name>A0A024VTX9_PLAFA</name>
<evidence type="ECO:0000313" key="1">
    <source>
        <dbReference type="EMBL" id="ETW31336.1"/>
    </source>
</evidence>
<dbReference type="EMBL" id="KI927856">
    <property type="protein sequence ID" value="ETW31336.1"/>
    <property type="molecule type" value="Genomic_DNA"/>
</dbReference>
<dbReference type="Gene3D" id="3.50.7.10">
    <property type="entry name" value="GroEL"/>
    <property type="match status" value="1"/>
</dbReference>
<dbReference type="AlphaFoldDB" id="A0A024VTX9"/>
<reference evidence="1 2" key="1">
    <citation type="submission" date="2013-02" db="EMBL/GenBank/DDBJ databases">
        <title>The Genome Annotation of Plasmodium falciparum FCH/4.</title>
        <authorList>
            <consortium name="The Broad Institute Genome Sequencing Platform"/>
            <consortium name="The Broad Institute Genome Sequencing Center for Infectious Disease"/>
            <person name="Neafsey D."/>
            <person name="Hoffman S."/>
            <person name="Volkman S."/>
            <person name="Rosenthal P."/>
            <person name="Walker B."/>
            <person name="Young S.K."/>
            <person name="Zeng Q."/>
            <person name="Gargeya S."/>
            <person name="Fitzgerald M."/>
            <person name="Haas B."/>
            <person name="Abouelleil A."/>
            <person name="Allen A.W."/>
            <person name="Alvarado L."/>
            <person name="Arachchi H.M."/>
            <person name="Berlin A.M."/>
            <person name="Chapman S.B."/>
            <person name="Gainer-Dewar J."/>
            <person name="Goldberg J."/>
            <person name="Griggs A."/>
            <person name="Gujja S."/>
            <person name="Hansen M."/>
            <person name="Howarth C."/>
            <person name="Imamovic A."/>
            <person name="Ireland A."/>
            <person name="Larimer J."/>
            <person name="McCowan C."/>
            <person name="Murphy C."/>
            <person name="Pearson M."/>
            <person name="Poon T.W."/>
            <person name="Priest M."/>
            <person name="Roberts A."/>
            <person name="Saif S."/>
            <person name="Shea T."/>
            <person name="Sisk P."/>
            <person name="Sykes S."/>
            <person name="Wortman J."/>
            <person name="Nusbaum C."/>
            <person name="Birren B."/>
        </authorList>
    </citation>
    <scope>NUCLEOTIDE SEQUENCE [LARGE SCALE GENOMIC DNA]</scope>
    <source>
        <strain evidence="1 2">FCH/4</strain>
    </source>
</reference>
<dbReference type="GO" id="GO:0046854">
    <property type="term" value="P:phosphatidylinositol phosphate biosynthetic process"/>
    <property type="evidence" value="ECO:0007669"/>
    <property type="project" value="TreeGrafter"/>
</dbReference>
<evidence type="ECO:0000313" key="2">
    <source>
        <dbReference type="Proteomes" id="UP000030656"/>
    </source>
</evidence>
<dbReference type="SUPFAM" id="SSF52029">
    <property type="entry name" value="GroEL apical domain-like"/>
    <property type="match status" value="1"/>
</dbReference>